<accession>A0ACC2WCH6</accession>
<dbReference type="EMBL" id="JASBWT010000001">
    <property type="protein sequence ID" value="KAJ9109083.1"/>
    <property type="molecule type" value="Genomic_DNA"/>
</dbReference>
<comment type="caution">
    <text evidence="1">The sequence shown here is derived from an EMBL/GenBank/DDBJ whole genome shotgun (WGS) entry which is preliminary data.</text>
</comment>
<proteinExistence type="predicted"/>
<organism evidence="1 2">
    <name type="scientific">Naganishia friedmannii</name>
    <dbReference type="NCBI Taxonomy" id="89922"/>
    <lineage>
        <taxon>Eukaryota</taxon>
        <taxon>Fungi</taxon>
        <taxon>Dikarya</taxon>
        <taxon>Basidiomycota</taxon>
        <taxon>Agaricomycotina</taxon>
        <taxon>Tremellomycetes</taxon>
        <taxon>Filobasidiales</taxon>
        <taxon>Filobasidiaceae</taxon>
        <taxon>Naganishia</taxon>
    </lineage>
</organism>
<evidence type="ECO:0000313" key="1">
    <source>
        <dbReference type="EMBL" id="KAJ9109083.1"/>
    </source>
</evidence>
<sequence>MESVTVTEATTGIEPIPSYRPDEKTRRYDRQLRLWASAGQKSLEQARILLIGADATGCQALKNLVLPGISHFTVISDATVRPRDIATNFFLVPDSMGLSTAEETTRHLKELNPSVEGCSRQADPLQLLKDEPDFFLSFTMILSVNSPPELDLALSDLIWSASENESMTPDISLITVRNSGFVGKMRVQYRQHCIVDTHPDSTHTLRLDRPFQELKDFALGLDINDMDSMEHSHIPYVILLVRALERFKAAGNAEVTYDNMDAFKGTLLTERRALDEENFEEAESQAFRVASKTEIPENIKALFASSQCENVSSSSRNFWLLVHALKQYTSLPQSENLLPISASLPDMKASTTDYVHLQNLYKNKANGDLRAFKECVKTTLSSVGLDEDAIDDEEVVNFVKNCHSLHCIDGRSLRQEYETDVRKELIANELSNGMHMNYYLGFEACERFYTQNKRWPISEDDTTSIMEIIVPPLLSEVAGASDNELAESAVKEIIRGGFGCLPTTSAFIGGVVAQEAIKLITAQYVPLDNTCIIDLVKSTLEKFRL</sequence>
<gene>
    <name evidence="1" type="ORF">QFC21_000411</name>
</gene>
<reference evidence="1" key="1">
    <citation type="submission" date="2023-04" db="EMBL/GenBank/DDBJ databases">
        <title>Draft Genome sequencing of Naganishia species isolated from polar environments using Oxford Nanopore Technology.</title>
        <authorList>
            <person name="Leo P."/>
            <person name="Venkateswaran K."/>
        </authorList>
    </citation>
    <scope>NUCLEOTIDE SEQUENCE</scope>
    <source>
        <strain evidence="1">MNA-CCFEE 5423</strain>
    </source>
</reference>
<name>A0ACC2WCH6_9TREE</name>
<dbReference type="Proteomes" id="UP001227268">
    <property type="component" value="Unassembled WGS sequence"/>
</dbReference>
<protein>
    <submittedName>
        <fullName evidence="1">Uncharacterized protein</fullName>
    </submittedName>
</protein>
<evidence type="ECO:0000313" key="2">
    <source>
        <dbReference type="Proteomes" id="UP001227268"/>
    </source>
</evidence>
<keyword evidence="2" id="KW-1185">Reference proteome</keyword>